<dbReference type="EMBL" id="JBHFQA010000013">
    <property type="protein sequence ID" value="KAL2089054.1"/>
    <property type="molecule type" value="Genomic_DNA"/>
</dbReference>
<reference evidence="10 11" key="1">
    <citation type="submission" date="2024-09" db="EMBL/GenBank/DDBJ databases">
        <title>A chromosome-level genome assembly of Gray's grenadier anchovy, Coilia grayii.</title>
        <authorList>
            <person name="Fu Z."/>
        </authorList>
    </citation>
    <scope>NUCLEOTIDE SEQUENCE [LARGE SCALE GENOMIC DNA]</scope>
    <source>
        <strain evidence="10">G4</strain>
        <tissue evidence="10">Muscle</tissue>
    </source>
</reference>
<dbReference type="PANTHER" id="PTHR13484">
    <property type="entry name" value="FIP1-LIKE 1 PROTEIN"/>
    <property type="match status" value="1"/>
</dbReference>
<dbReference type="AlphaFoldDB" id="A0ABD1JQA3"/>
<evidence type="ECO:0000256" key="3">
    <source>
        <dbReference type="ARBA" id="ARBA00017456"/>
    </source>
</evidence>
<organism evidence="10 11">
    <name type="scientific">Coilia grayii</name>
    <name type="common">Gray's grenadier anchovy</name>
    <dbReference type="NCBI Taxonomy" id="363190"/>
    <lineage>
        <taxon>Eukaryota</taxon>
        <taxon>Metazoa</taxon>
        <taxon>Chordata</taxon>
        <taxon>Craniata</taxon>
        <taxon>Vertebrata</taxon>
        <taxon>Euteleostomi</taxon>
        <taxon>Actinopterygii</taxon>
        <taxon>Neopterygii</taxon>
        <taxon>Teleostei</taxon>
        <taxon>Clupei</taxon>
        <taxon>Clupeiformes</taxon>
        <taxon>Clupeoidei</taxon>
        <taxon>Engraulidae</taxon>
        <taxon>Coilinae</taxon>
        <taxon>Coilia</taxon>
    </lineage>
</organism>
<evidence type="ECO:0000256" key="6">
    <source>
        <dbReference type="ARBA" id="ARBA00023242"/>
    </source>
</evidence>
<feature type="compositionally biased region" description="Basic and acidic residues" evidence="8">
    <location>
        <begin position="648"/>
        <end position="671"/>
    </location>
</feature>
<evidence type="ECO:0000256" key="8">
    <source>
        <dbReference type="SAM" id="MobiDB-lite"/>
    </source>
</evidence>
<name>A0ABD1JQA3_9TELE</name>
<dbReference type="PANTHER" id="PTHR13484:SF9">
    <property type="entry name" value="PRE-MRNA 3'-END-PROCESSING FACTOR FIP1"/>
    <property type="match status" value="1"/>
</dbReference>
<feature type="region of interest" description="Disordered" evidence="8">
    <location>
        <begin position="247"/>
        <end position="344"/>
    </location>
</feature>
<proteinExistence type="inferred from homology"/>
<evidence type="ECO:0000313" key="11">
    <source>
        <dbReference type="Proteomes" id="UP001591681"/>
    </source>
</evidence>
<evidence type="ECO:0000256" key="5">
    <source>
        <dbReference type="ARBA" id="ARBA00022664"/>
    </source>
</evidence>
<feature type="region of interest" description="Disordered" evidence="8">
    <location>
        <begin position="372"/>
        <end position="435"/>
    </location>
</feature>
<dbReference type="Proteomes" id="UP001591681">
    <property type="component" value="Unassembled WGS sequence"/>
</dbReference>
<evidence type="ECO:0000256" key="4">
    <source>
        <dbReference type="ARBA" id="ARBA00022553"/>
    </source>
</evidence>
<feature type="domain" description="Pre-mRNA polyadenylation factor Fip1" evidence="9">
    <location>
        <begin position="111"/>
        <end position="150"/>
    </location>
</feature>
<sequence length="791" mass="88662">MSTDEVDTTTTTEASEGDENLEWLYGDESEKQDSEEEEAKLPAVLRAPTSTTQETTGNEVDSQAPAPQYMTAPVNLNMEFSSHRNYDAVAAKPKGVDLEAPGSINGVPALQVDMESFEEKPWRKPGVDLSDYFNYGFNEDTWKAYCDERKRRPIGLDVMNMSSHTSKTMIKQARKGNTEKDVVNLTPRTAKSHFITSTNIYKSGMNTTRKSSGTIDVIRRQTASIDQVEGQRCSYQDGNRVQVILEHPSDSEPTPGRSPGPQSSYIPPTPFLPPLSITASPLTAPPNEREKQDNKKEKAKLTPAARRVKTSAPPPALVMQETTGNGVDSQETLADDENSESDDEVQVTIGYIKPPASVKMTYAARPVDGNIKSLGRRYTGADDSEKRDNEKKEDRLTAAVSAPSPALVTQETTGNGVDSQEMLSDDKYSESDSDDNLQITIGNIKSPAEQEMTNAATSVHCNMNSFSHRVHGRVSCNKKCLEFDGSLSVCGIPELEFSLKTLEDGKDIPWRNPGADLSDHFNYGFDEETWKAYNDKQIKLRRHFLKIPANSIAMKIIQWRENTEKDVVSFTPHTAKSDFSTSTNIHESGIHTTSNGHPGGYDVRSVPLYTLPEGGHPSPVRGAVASWATMVDSSTQCDCYPWCEKEREKERERKQPREPAHERERRRELERSPLATGYTSDEERHEYRDYPEHGYERHHERTSQEKEERRRERRHRDKEGRGHKSCRSCGHPGDYDGRPVPPYTLRGAACRSPVPGKVASVPSMERSPWAKKEQEKKGEQEQLRERAYTAL</sequence>
<feature type="compositionally biased region" description="Acidic residues" evidence="8">
    <location>
        <begin position="333"/>
        <end position="344"/>
    </location>
</feature>
<feature type="compositionally biased region" description="Polar residues" evidence="8">
    <location>
        <begin position="579"/>
        <end position="596"/>
    </location>
</feature>
<evidence type="ECO:0000256" key="7">
    <source>
        <dbReference type="ARBA" id="ARBA00031816"/>
    </source>
</evidence>
<keyword evidence="5" id="KW-0507">mRNA processing</keyword>
<accession>A0ABD1JQA3</accession>
<protein>
    <recommendedName>
        <fullName evidence="3">Pre-mRNA 3'-end-processing factor FIP1</fullName>
    </recommendedName>
    <alternativeName>
        <fullName evidence="7">FIP1-like 1 protein</fullName>
    </alternativeName>
</protein>
<feature type="compositionally biased region" description="Basic and acidic residues" evidence="8">
    <location>
        <begin position="379"/>
        <end position="396"/>
    </location>
</feature>
<feature type="region of interest" description="Disordered" evidence="8">
    <location>
        <begin position="579"/>
        <end position="600"/>
    </location>
</feature>
<evidence type="ECO:0000256" key="1">
    <source>
        <dbReference type="ARBA" id="ARBA00004123"/>
    </source>
</evidence>
<feature type="compositionally biased region" description="Polar residues" evidence="8">
    <location>
        <begin position="320"/>
        <end position="332"/>
    </location>
</feature>
<feature type="compositionally biased region" description="Polar residues" evidence="8">
    <location>
        <begin position="48"/>
        <end position="61"/>
    </location>
</feature>
<gene>
    <name evidence="10" type="ORF">ACEWY4_015953</name>
</gene>
<evidence type="ECO:0000256" key="2">
    <source>
        <dbReference type="ARBA" id="ARBA00007459"/>
    </source>
</evidence>
<comment type="similarity">
    <text evidence="2">Belongs to the FIP1 family.</text>
</comment>
<evidence type="ECO:0000313" key="10">
    <source>
        <dbReference type="EMBL" id="KAL2089054.1"/>
    </source>
</evidence>
<feature type="compositionally biased region" description="Basic and acidic residues" evidence="8">
    <location>
        <begin position="768"/>
        <end position="791"/>
    </location>
</feature>
<feature type="domain" description="Pre-mRNA polyadenylation factor Fip1" evidence="9">
    <location>
        <begin position="504"/>
        <end position="541"/>
    </location>
</feature>
<comment type="subcellular location">
    <subcellularLocation>
        <location evidence="1">Nucleus</location>
    </subcellularLocation>
</comment>
<feature type="region of interest" description="Disordered" evidence="8">
    <location>
        <begin position="1"/>
        <end position="65"/>
    </location>
</feature>
<keyword evidence="11" id="KW-1185">Reference proteome</keyword>
<feature type="compositionally biased region" description="Basic and acidic residues" evidence="8">
    <location>
        <begin position="287"/>
        <end position="300"/>
    </location>
</feature>
<keyword evidence="4" id="KW-0597">Phosphoprotein</keyword>
<dbReference type="Pfam" id="PF05182">
    <property type="entry name" value="Fip1"/>
    <property type="match status" value="2"/>
</dbReference>
<dbReference type="InterPro" id="IPR051187">
    <property type="entry name" value="Pre-mRNA_3'-end_processing_reg"/>
</dbReference>
<feature type="compositionally biased region" description="Acidic residues" evidence="8">
    <location>
        <begin position="15"/>
        <end position="27"/>
    </location>
</feature>
<dbReference type="GO" id="GO:0005634">
    <property type="term" value="C:nucleus"/>
    <property type="evidence" value="ECO:0007669"/>
    <property type="project" value="UniProtKB-SubCell"/>
</dbReference>
<feature type="compositionally biased region" description="Basic and acidic residues" evidence="8">
    <location>
        <begin position="681"/>
        <end position="710"/>
    </location>
</feature>
<dbReference type="InterPro" id="IPR007854">
    <property type="entry name" value="Fip1_dom"/>
</dbReference>
<comment type="caution">
    <text evidence="10">The sequence shown here is derived from an EMBL/GenBank/DDBJ whole genome shotgun (WGS) entry which is preliminary data.</text>
</comment>
<evidence type="ECO:0000259" key="9">
    <source>
        <dbReference type="Pfam" id="PF05182"/>
    </source>
</evidence>
<feature type="compositionally biased region" description="Polar residues" evidence="8">
    <location>
        <begin position="407"/>
        <end position="422"/>
    </location>
</feature>
<keyword evidence="6" id="KW-0539">Nucleus</keyword>
<feature type="region of interest" description="Disordered" evidence="8">
    <location>
        <begin position="648"/>
        <end position="791"/>
    </location>
</feature>
<dbReference type="GO" id="GO:0006397">
    <property type="term" value="P:mRNA processing"/>
    <property type="evidence" value="ECO:0007669"/>
    <property type="project" value="UniProtKB-KW"/>
</dbReference>